<accession>F4XVZ4</accession>
<evidence type="ECO:0000313" key="1">
    <source>
        <dbReference type="EMBL" id="EGJ31183.1"/>
    </source>
</evidence>
<name>F4XVZ4_9CYAN</name>
<gene>
    <name evidence="1" type="ORF">LYNGBM3L_41930</name>
</gene>
<keyword evidence="2" id="KW-1185">Reference proteome</keyword>
<evidence type="ECO:0000313" key="2">
    <source>
        <dbReference type="Proteomes" id="UP000003959"/>
    </source>
</evidence>
<organism evidence="1 2">
    <name type="scientific">Moorena producens 3L</name>
    <dbReference type="NCBI Taxonomy" id="489825"/>
    <lineage>
        <taxon>Bacteria</taxon>
        <taxon>Bacillati</taxon>
        <taxon>Cyanobacteriota</taxon>
        <taxon>Cyanophyceae</taxon>
        <taxon>Coleofasciculales</taxon>
        <taxon>Coleofasciculaceae</taxon>
        <taxon>Moorena</taxon>
    </lineage>
</organism>
<protein>
    <submittedName>
        <fullName evidence="1">Uncharacterized protein</fullName>
    </submittedName>
</protein>
<reference evidence="2" key="1">
    <citation type="journal article" date="2011" name="Proc. Natl. Acad. Sci. U.S.A.">
        <title>Genomic insights into the physiology and ecology of the marine filamentous cyanobacterium Lyngbya majuscula.</title>
        <authorList>
            <person name="Jones A.C."/>
            <person name="Monroe E.A."/>
            <person name="Podell S."/>
            <person name="Hess W.R."/>
            <person name="Klages S."/>
            <person name="Esquenazi E."/>
            <person name="Niessen S."/>
            <person name="Hoover H."/>
            <person name="Rothmann M."/>
            <person name="Lasken R.S."/>
            <person name="Yates J.R.III."/>
            <person name="Reinhardt R."/>
            <person name="Kube M."/>
            <person name="Burkart M.D."/>
            <person name="Allen E.E."/>
            <person name="Dorrestein P.C."/>
            <person name="Gerwick W.H."/>
            <person name="Gerwick L."/>
        </authorList>
    </citation>
    <scope>NUCLEOTIDE SEQUENCE [LARGE SCALE GENOMIC DNA]</scope>
    <source>
        <strain evidence="2">3L</strain>
    </source>
</reference>
<sequence length="86" mass="9999">MADSGMLTYKLIWLTTKNYAANFQWWLSHRIYPPRLLSPHLTPIPTIFCSLGNTSAYYQLPSFMDKLNKIIGFSRTDTNKNNQINN</sequence>
<dbReference type="AlphaFoldDB" id="F4XVZ4"/>
<dbReference type="HOGENOM" id="CLU_2494480_0_0_3"/>
<proteinExistence type="predicted"/>
<dbReference type="EMBL" id="GL890941">
    <property type="protein sequence ID" value="EGJ31183.1"/>
    <property type="molecule type" value="Genomic_DNA"/>
</dbReference>
<dbReference type="Proteomes" id="UP000003959">
    <property type="component" value="Unassembled WGS sequence"/>
</dbReference>